<dbReference type="PANTHER" id="PTHR30288">
    <property type="entry name" value="FLAGELLAR CAP/ASSEMBLY PROTEIN FLID"/>
    <property type="match status" value="1"/>
</dbReference>
<keyword evidence="3" id="KW-0175">Coiled coil</keyword>
<comment type="subcellular location">
    <subcellularLocation>
        <location evidence="5">Secreted</location>
    </subcellularLocation>
    <subcellularLocation>
        <location evidence="5">Bacterial flagellum</location>
    </subcellularLocation>
</comment>
<keyword evidence="4 5" id="KW-0975">Bacterial flagellum</keyword>
<dbReference type="InterPro" id="IPR010809">
    <property type="entry name" value="FliD_C"/>
</dbReference>
<keyword evidence="8" id="KW-0282">Flagellum</keyword>
<evidence type="ECO:0000256" key="1">
    <source>
        <dbReference type="ARBA" id="ARBA00009764"/>
    </source>
</evidence>
<proteinExistence type="inferred from homology"/>
<dbReference type="RefSeq" id="WP_213235571.1">
    <property type="nucleotide sequence ID" value="NZ_JAHBCL010000005.1"/>
</dbReference>
<keyword evidence="8" id="KW-0966">Cell projection</keyword>
<evidence type="ECO:0000256" key="4">
    <source>
        <dbReference type="ARBA" id="ARBA00023143"/>
    </source>
</evidence>
<dbReference type="EMBL" id="JAHBCL010000005">
    <property type="protein sequence ID" value="MBS7525785.1"/>
    <property type="molecule type" value="Genomic_DNA"/>
</dbReference>
<comment type="caution">
    <text evidence="8">The sequence shown here is derived from an EMBL/GenBank/DDBJ whole genome shotgun (WGS) entry which is preliminary data.</text>
</comment>
<evidence type="ECO:0000313" key="9">
    <source>
        <dbReference type="Proteomes" id="UP000746471"/>
    </source>
</evidence>
<evidence type="ECO:0000256" key="2">
    <source>
        <dbReference type="ARBA" id="ARBA00011255"/>
    </source>
</evidence>
<keyword evidence="9" id="KW-1185">Reference proteome</keyword>
<evidence type="ECO:0000259" key="7">
    <source>
        <dbReference type="Pfam" id="PF07195"/>
    </source>
</evidence>
<comment type="subunit">
    <text evidence="2 5">Homopentamer.</text>
</comment>
<keyword evidence="8" id="KW-0969">Cilium</keyword>
<protein>
    <recommendedName>
        <fullName evidence="5">Flagellar hook-associated protein 2</fullName>
        <shortName evidence="5">HAP2</shortName>
    </recommendedName>
    <alternativeName>
        <fullName evidence="5">Flagellar cap protein</fullName>
    </alternativeName>
</protein>
<organism evidence="8 9">
    <name type="scientific">Fusibacter paucivorans</name>
    <dbReference type="NCBI Taxonomy" id="76009"/>
    <lineage>
        <taxon>Bacteria</taxon>
        <taxon>Bacillati</taxon>
        <taxon>Bacillota</taxon>
        <taxon>Clostridia</taxon>
        <taxon>Eubacteriales</taxon>
        <taxon>Eubacteriales Family XII. Incertae Sedis</taxon>
        <taxon>Fusibacter</taxon>
    </lineage>
</organism>
<dbReference type="InterPro" id="IPR040026">
    <property type="entry name" value="FliD"/>
</dbReference>
<comment type="function">
    <text evidence="5">Required for morphogenesis and for the elongation of the flagellar filament by facilitating polymerization of the flagellin monomers at the tip of growing filament. Forms a capping structure, which prevents flagellin subunits (transported through the central channel of the flagellum) from leaking out without polymerization at the distal end.</text>
</comment>
<dbReference type="InterPro" id="IPR003481">
    <property type="entry name" value="FliD_N"/>
</dbReference>
<name>A0ABS5PKT6_9FIRM</name>
<dbReference type="Proteomes" id="UP000746471">
    <property type="component" value="Unassembled WGS sequence"/>
</dbReference>
<evidence type="ECO:0000256" key="5">
    <source>
        <dbReference type="RuleBase" id="RU362066"/>
    </source>
</evidence>
<feature type="domain" description="Flagellar hook-associated protein 2 N-terminal" evidence="6">
    <location>
        <begin position="12"/>
        <end position="120"/>
    </location>
</feature>
<evidence type="ECO:0000313" key="8">
    <source>
        <dbReference type="EMBL" id="MBS7525785.1"/>
    </source>
</evidence>
<gene>
    <name evidence="8" type="primary">fliD</name>
    <name evidence="8" type="ORF">KHM83_03735</name>
</gene>
<sequence length="639" mass="70868">MSSANRVLGIVSGFDTETLVNDLMEVENLKLEKLEKEKQYEQWKQEGYQEIVSMLTEFQSTYFDVLNSDTNITSSSSFAEFEYSVLMNNEHTNIVNVTANGDLAASHHTINSISQLATNDTWAGNKAYLTGIMSSGFDFNNIDTDPGAEDLTFSLTIGRSTKTVTIAGTDVESMTSSSDLVDELNASIKSAFGDDYTDIVSLTDTGELYFNLPANQLTILEGDSASTLTTLGITSGQSSNDYKEKSMGELFGFSDAALSAIEINGVSITLEADDTIKEALTKINDSDAGVEVRFDTLQDQFIMTANNEGTANNISIEDGSTAEVFFKSLFSVDTDLVDTDGNVSNIDYTAGQNAKLTLDGVDIVMSSNSFTYEGVSYELNDTTTDPIDIEIEPNTDALAEKMQNFITDYNNILDHIETKLSEKKYYDYEPLTAEEKDSMSDEEVAMWESRAKSGSLRGASELQTMLTNFRNAFIDKVSGTELTLNDVGISTTEYSDKGKLTLDKDKFTKALEENYDEVVNLFTQKSDYAYTDSDNRAGRYNENGLGKRLEDTLKDNIRTTRDTEGYKGILIEKVGIENDSSYFENYFTLSLNDYDKRIDDMMDYLADKEDHYYVMFANMEAALSKMQSSYNSLLSSLGS</sequence>
<evidence type="ECO:0000259" key="6">
    <source>
        <dbReference type="Pfam" id="PF02465"/>
    </source>
</evidence>
<keyword evidence="5" id="KW-0964">Secreted</keyword>
<dbReference type="Pfam" id="PF07195">
    <property type="entry name" value="FliD_C"/>
    <property type="match status" value="1"/>
</dbReference>
<feature type="domain" description="Flagellar hook-associated protein 2 C-terminal" evidence="7">
    <location>
        <begin position="351"/>
        <end position="628"/>
    </location>
</feature>
<dbReference type="Pfam" id="PF02465">
    <property type="entry name" value="FliD_N"/>
    <property type="match status" value="1"/>
</dbReference>
<accession>A0ABS5PKT6</accession>
<reference evidence="8 9" key="1">
    <citation type="submission" date="2021-05" db="EMBL/GenBank/DDBJ databases">
        <title>Fusibacter ferrireducens sp. nov., an anaerobic, sulfur- and Fe-reducing bacterium isolated from the mangrove sediment.</title>
        <authorList>
            <person name="Qiu D."/>
        </authorList>
    </citation>
    <scope>NUCLEOTIDE SEQUENCE [LARGE SCALE GENOMIC DNA]</scope>
    <source>
        <strain evidence="8 9">DSM 12116</strain>
    </source>
</reference>
<comment type="similarity">
    <text evidence="1 5">Belongs to the FliD family.</text>
</comment>
<evidence type="ECO:0000256" key="3">
    <source>
        <dbReference type="ARBA" id="ARBA00023054"/>
    </source>
</evidence>
<dbReference type="PANTHER" id="PTHR30288:SF0">
    <property type="entry name" value="FLAGELLAR HOOK-ASSOCIATED PROTEIN 2"/>
    <property type="match status" value="1"/>
</dbReference>